<dbReference type="OrthoDB" id="5365964at2"/>
<dbReference type="Proteomes" id="UP000316855">
    <property type="component" value="Chromosome"/>
</dbReference>
<dbReference type="InterPro" id="IPR011231">
    <property type="entry name" value="Phage_VT1-Sakai_H0018"/>
</dbReference>
<evidence type="ECO:0000313" key="1">
    <source>
        <dbReference type="EMBL" id="QDT94270.1"/>
    </source>
</evidence>
<dbReference type="KEGG" id="gax:Pan161_59650"/>
<name>A0A517VMY1_9PLAN</name>
<dbReference type="Pfam" id="PF09956">
    <property type="entry name" value="Phage_cement_2"/>
    <property type="match status" value="1"/>
</dbReference>
<dbReference type="AlphaFoldDB" id="A0A517VMY1"/>
<organism evidence="1 2">
    <name type="scientific">Gimesia algae</name>
    <dbReference type="NCBI Taxonomy" id="2527971"/>
    <lineage>
        <taxon>Bacteria</taxon>
        <taxon>Pseudomonadati</taxon>
        <taxon>Planctomycetota</taxon>
        <taxon>Planctomycetia</taxon>
        <taxon>Planctomycetales</taxon>
        <taxon>Planctomycetaceae</taxon>
        <taxon>Gimesia</taxon>
    </lineage>
</organism>
<reference evidence="1 2" key="1">
    <citation type="submission" date="2019-02" db="EMBL/GenBank/DDBJ databases">
        <title>Deep-cultivation of Planctomycetes and their phenomic and genomic characterization uncovers novel biology.</title>
        <authorList>
            <person name="Wiegand S."/>
            <person name="Jogler M."/>
            <person name="Boedeker C."/>
            <person name="Pinto D."/>
            <person name="Vollmers J."/>
            <person name="Rivas-Marin E."/>
            <person name="Kohn T."/>
            <person name="Peeters S.H."/>
            <person name="Heuer A."/>
            <person name="Rast P."/>
            <person name="Oberbeckmann S."/>
            <person name="Bunk B."/>
            <person name="Jeske O."/>
            <person name="Meyerdierks A."/>
            <person name="Storesund J.E."/>
            <person name="Kallscheuer N."/>
            <person name="Luecker S."/>
            <person name="Lage O.M."/>
            <person name="Pohl T."/>
            <person name="Merkel B.J."/>
            <person name="Hornburger P."/>
            <person name="Mueller R.-W."/>
            <person name="Bruemmer F."/>
            <person name="Labrenz M."/>
            <person name="Spormann A.M."/>
            <person name="Op den Camp H."/>
            <person name="Overmann J."/>
            <person name="Amann R."/>
            <person name="Jetten M.S.M."/>
            <person name="Mascher T."/>
            <person name="Medema M.H."/>
            <person name="Devos D.P."/>
            <person name="Kaster A.-K."/>
            <person name="Ovreas L."/>
            <person name="Rohde M."/>
            <person name="Galperin M.Y."/>
            <person name="Jogler C."/>
        </authorList>
    </citation>
    <scope>NUCLEOTIDE SEQUENCE [LARGE SCALE GENOMIC DNA]</scope>
    <source>
        <strain evidence="1 2">Pan161</strain>
    </source>
</reference>
<sequence>MGTFKTEGRYVKYTPTEATSAGTEVLVGKRFGFVPSDLAADQKGSIDTEGVWEVPKVTGAATVDGELAYRLDDGTGWQMSAAGATPYGKFVGDQEAADTTCRVELIPSLTNSGVMTITEDTTLTVADAGKTISSVGAAGAVVATLPAAVPGLEFDFYVGAAQMLRPKAAGTDVIGLPSTGVAGSAGEYIEANAVGETVRLKCMVAGVWSPIGYSGTWAHQT</sequence>
<proteinExistence type="predicted"/>
<protein>
    <submittedName>
        <fullName evidence="1">Uncharacterized protein</fullName>
    </submittedName>
</protein>
<accession>A0A517VMY1</accession>
<keyword evidence="2" id="KW-1185">Reference proteome</keyword>
<evidence type="ECO:0000313" key="2">
    <source>
        <dbReference type="Proteomes" id="UP000316855"/>
    </source>
</evidence>
<dbReference type="EMBL" id="CP036343">
    <property type="protein sequence ID" value="QDT94270.1"/>
    <property type="molecule type" value="Genomic_DNA"/>
</dbReference>
<dbReference type="RefSeq" id="WP_145232185.1">
    <property type="nucleotide sequence ID" value="NZ_CP036343.1"/>
</dbReference>
<gene>
    <name evidence="1" type="ORF">Pan161_59650</name>
</gene>